<sequence length="366" mass="40986">MGITDKHTYMEEAVNWPAGVHFHKINHRRMKRGQSPSRDVSPVPSYFSEPVSIQKRKDVTSRLPHLIKSTHQDEDDDDDIQSLKSLPTLMNTLTSDPKVNRSRTFRRGQGIPDFSLPLLVTSKCTLVVKGTGCTYTGGFLPAIKSTVPERPPCRAGCRPDKDKMGPTRCPHPVTQPQYVPLSESRLPEKTWNIKSSCQHPSPSSSKVSLGPRITFQSPVVQDIYPITPALRKGSRQDAQACQPLRGVLKKAQVLNREALHCLLEKSYLPCSNDSHLLEPFSGFEEHLCHQLLNSPFPCRADLPHANSHHLLQLEAMLPVTQGLNSSLMQRTVELCNPQRKQLPSITMTRPTPSPNHLHSTENRHVA</sequence>
<name>A0AAD5AJS0_SILAS</name>
<keyword evidence="3" id="KW-1185">Reference proteome</keyword>
<reference evidence="2" key="1">
    <citation type="submission" date="2018-07" db="EMBL/GenBank/DDBJ databases">
        <title>Comparative genomics of catfishes provides insights into carnivory and benthic adaptation.</title>
        <authorList>
            <person name="Zhang Y."/>
            <person name="Wang D."/>
            <person name="Peng Z."/>
            <person name="Zheng S."/>
            <person name="Shao F."/>
            <person name="Tao W."/>
        </authorList>
    </citation>
    <scope>NUCLEOTIDE SEQUENCE</scope>
    <source>
        <strain evidence="2">Chongqing</strain>
    </source>
</reference>
<dbReference type="Proteomes" id="UP001205998">
    <property type="component" value="Unassembled WGS sequence"/>
</dbReference>
<feature type="region of interest" description="Disordered" evidence="1">
    <location>
        <begin position="338"/>
        <end position="366"/>
    </location>
</feature>
<proteinExistence type="predicted"/>
<accession>A0AAD5AJS0</accession>
<gene>
    <name evidence="2" type="ORF">C0J50_22487</name>
</gene>
<evidence type="ECO:0000256" key="1">
    <source>
        <dbReference type="SAM" id="MobiDB-lite"/>
    </source>
</evidence>
<evidence type="ECO:0000313" key="2">
    <source>
        <dbReference type="EMBL" id="KAI5617898.1"/>
    </source>
</evidence>
<evidence type="ECO:0000313" key="3">
    <source>
        <dbReference type="Proteomes" id="UP001205998"/>
    </source>
</evidence>
<organism evidence="2 3">
    <name type="scientific">Silurus asotus</name>
    <name type="common">Amur catfish</name>
    <name type="synonym">Parasilurus asotus</name>
    <dbReference type="NCBI Taxonomy" id="30991"/>
    <lineage>
        <taxon>Eukaryota</taxon>
        <taxon>Metazoa</taxon>
        <taxon>Chordata</taxon>
        <taxon>Craniata</taxon>
        <taxon>Vertebrata</taxon>
        <taxon>Euteleostomi</taxon>
        <taxon>Actinopterygii</taxon>
        <taxon>Neopterygii</taxon>
        <taxon>Teleostei</taxon>
        <taxon>Ostariophysi</taxon>
        <taxon>Siluriformes</taxon>
        <taxon>Siluridae</taxon>
        <taxon>Silurus</taxon>
    </lineage>
</organism>
<dbReference type="AlphaFoldDB" id="A0AAD5AJS0"/>
<feature type="compositionally biased region" description="Polar residues" evidence="1">
    <location>
        <begin position="338"/>
        <end position="357"/>
    </location>
</feature>
<protein>
    <submittedName>
        <fullName evidence="2">Uncharacterized protein</fullName>
    </submittedName>
</protein>
<comment type="caution">
    <text evidence="2">The sequence shown here is derived from an EMBL/GenBank/DDBJ whole genome shotgun (WGS) entry which is preliminary data.</text>
</comment>
<dbReference type="EMBL" id="MU551697">
    <property type="protein sequence ID" value="KAI5617898.1"/>
    <property type="molecule type" value="Genomic_DNA"/>
</dbReference>